<gene>
    <name evidence="1" type="primary">rnd</name>
    <name evidence="1" type="ORF">DAT39_020869</name>
</gene>
<dbReference type="EMBL" id="QNUK01000812">
    <property type="protein sequence ID" value="KAF5889426.1"/>
    <property type="molecule type" value="Genomic_DNA"/>
</dbReference>
<evidence type="ECO:0000313" key="2">
    <source>
        <dbReference type="Proteomes" id="UP000727407"/>
    </source>
</evidence>
<proteinExistence type="predicted"/>
<keyword evidence="2" id="KW-1185">Reference proteome</keyword>
<organism evidence="1 2">
    <name type="scientific">Clarias magur</name>
    <name type="common">Asian catfish</name>
    <name type="synonym">Macropteronotus magur</name>
    <dbReference type="NCBI Taxonomy" id="1594786"/>
    <lineage>
        <taxon>Eukaryota</taxon>
        <taxon>Metazoa</taxon>
        <taxon>Chordata</taxon>
        <taxon>Craniata</taxon>
        <taxon>Vertebrata</taxon>
        <taxon>Euteleostomi</taxon>
        <taxon>Actinopterygii</taxon>
        <taxon>Neopterygii</taxon>
        <taxon>Teleostei</taxon>
        <taxon>Ostariophysi</taxon>
        <taxon>Siluriformes</taxon>
        <taxon>Clariidae</taxon>
        <taxon>Clarias</taxon>
    </lineage>
</organism>
<name>A0A8J4WRI9_CLAMG</name>
<reference evidence="1" key="1">
    <citation type="submission" date="2020-07" db="EMBL/GenBank/DDBJ databases">
        <title>Clarias magur genome sequencing, assembly and annotation.</title>
        <authorList>
            <person name="Kushwaha B."/>
            <person name="Kumar R."/>
            <person name="Das P."/>
            <person name="Joshi C.G."/>
            <person name="Kumar D."/>
            <person name="Nagpure N.S."/>
            <person name="Pandey M."/>
            <person name="Agarwal S."/>
            <person name="Srivastava S."/>
            <person name="Singh M."/>
            <person name="Sahoo L."/>
            <person name="Jayasankar P."/>
            <person name="Meher P.K."/>
            <person name="Koringa P.G."/>
            <person name="Iquebal M.A."/>
            <person name="Das S.P."/>
            <person name="Bit A."/>
            <person name="Patnaik S."/>
            <person name="Patel N."/>
            <person name="Shah T.M."/>
            <person name="Hinsu A."/>
            <person name="Jena J.K."/>
        </authorList>
    </citation>
    <scope>NUCLEOTIDE SEQUENCE</scope>
    <source>
        <strain evidence="1">CIFAMagur01</strain>
        <tissue evidence="1">Testis</tissue>
    </source>
</reference>
<dbReference type="Proteomes" id="UP000727407">
    <property type="component" value="Unassembled WGS sequence"/>
</dbReference>
<accession>A0A8J4WRI9</accession>
<sequence length="99" mass="11323">MFRPISEEQNPLDLVSEVKTHWTFRPISEEQNCRILHALGSGSEVKDALDVQAYFGGAECLSPSCPWIWFRGERRTGRSGLFLRSRMSESLVPLDLVQR</sequence>
<evidence type="ECO:0000313" key="1">
    <source>
        <dbReference type="EMBL" id="KAF5889426.1"/>
    </source>
</evidence>
<dbReference type="AlphaFoldDB" id="A0A8J4WRI9"/>
<protein>
    <submittedName>
        <fullName evidence="1">Ribonuclease D</fullName>
    </submittedName>
</protein>
<comment type="caution">
    <text evidence="1">The sequence shown here is derived from an EMBL/GenBank/DDBJ whole genome shotgun (WGS) entry which is preliminary data.</text>
</comment>